<evidence type="ECO:0000256" key="2">
    <source>
        <dbReference type="ARBA" id="ARBA00022692"/>
    </source>
</evidence>
<dbReference type="PANTHER" id="PTHR23502">
    <property type="entry name" value="MAJOR FACILITATOR SUPERFAMILY"/>
    <property type="match status" value="1"/>
</dbReference>
<feature type="transmembrane region" description="Helical" evidence="6">
    <location>
        <begin position="536"/>
        <end position="556"/>
    </location>
</feature>
<evidence type="ECO:0000256" key="6">
    <source>
        <dbReference type="SAM" id="Phobius"/>
    </source>
</evidence>
<evidence type="ECO:0000256" key="4">
    <source>
        <dbReference type="ARBA" id="ARBA00023136"/>
    </source>
</evidence>
<evidence type="ECO:0000256" key="3">
    <source>
        <dbReference type="ARBA" id="ARBA00022989"/>
    </source>
</evidence>
<feature type="transmembrane region" description="Helical" evidence="6">
    <location>
        <begin position="164"/>
        <end position="183"/>
    </location>
</feature>
<evidence type="ECO:0000313" key="10">
    <source>
        <dbReference type="Proteomes" id="UP000447873"/>
    </source>
</evidence>
<feature type="transmembrane region" description="Helical" evidence="6">
    <location>
        <begin position="504"/>
        <end position="524"/>
    </location>
</feature>
<dbReference type="PANTHER" id="PTHR23502:SF164">
    <property type="entry name" value="MAJOR FACILITATOR SUPERFAMILY (MFS) PROFILE DOMAIN-CONTAINING PROTEIN"/>
    <property type="match status" value="1"/>
</dbReference>
<feature type="transmembrane region" description="Helical" evidence="6">
    <location>
        <begin position="222"/>
        <end position="246"/>
    </location>
</feature>
<accession>A0A8H3VMB4</accession>
<dbReference type="InterPro" id="IPR011701">
    <property type="entry name" value="MFS"/>
</dbReference>
<dbReference type="Gene3D" id="1.20.1250.20">
    <property type="entry name" value="MFS general substrate transporter like domains"/>
    <property type="match status" value="1"/>
</dbReference>
<dbReference type="InterPro" id="IPR020846">
    <property type="entry name" value="MFS_dom"/>
</dbReference>
<dbReference type="GO" id="GO:0005886">
    <property type="term" value="C:plasma membrane"/>
    <property type="evidence" value="ECO:0007669"/>
    <property type="project" value="TreeGrafter"/>
</dbReference>
<keyword evidence="11" id="KW-1185">Reference proteome</keyword>
<dbReference type="InterPro" id="IPR036259">
    <property type="entry name" value="MFS_trans_sf"/>
</dbReference>
<evidence type="ECO:0000256" key="5">
    <source>
        <dbReference type="SAM" id="MobiDB-lite"/>
    </source>
</evidence>
<dbReference type="PROSITE" id="PS50850">
    <property type="entry name" value="MFS"/>
    <property type="match status" value="1"/>
</dbReference>
<comment type="subcellular location">
    <subcellularLocation>
        <location evidence="1">Membrane</location>
        <topology evidence="1">Multi-pass membrane protein</topology>
    </subcellularLocation>
</comment>
<feature type="transmembrane region" description="Helical" evidence="6">
    <location>
        <begin position="189"/>
        <end position="210"/>
    </location>
</feature>
<evidence type="ECO:0000259" key="7">
    <source>
        <dbReference type="PROSITE" id="PS50850"/>
    </source>
</evidence>
<feature type="transmembrane region" description="Helical" evidence="6">
    <location>
        <begin position="439"/>
        <end position="460"/>
    </location>
</feature>
<organism evidence="9 11">
    <name type="scientific">Venturia inaequalis</name>
    <name type="common">Apple scab fungus</name>
    <dbReference type="NCBI Taxonomy" id="5025"/>
    <lineage>
        <taxon>Eukaryota</taxon>
        <taxon>Fungi</taxon>
        <taxon>Dikarya</taxon>
        <taxon>Ascomycota</taxon>
        <taxon>Pezizomycotina</taxon>
        <taxon>Dothideomycetes</taxon>
        <taxon>Pleosporomycetidae</taxon>
        <taxon>Venturiales</taxon>
        <taxon>Venturiaceae</taxon>
        <taxon>Venturia</taxon>
    </lineage>
</organism>
<sequence>MENQKQLFFQSEADDYPPRPQSEAPAQVVGTTNLYENGQLNYVPMPTPDPKDPLNLPQWRKIAAIVSICFFGALALSAETIIGALIPVFALEYAGIDPKILSQVDVSTLSPAGVVNLNPLKMLAGIGGPPLWKISLLASLPLLTNGISSYFLVPLSISIGRRPVLLICGVMAWTGGFWAAMSRSLDSHIAARCVQALGAGAVEALIPLIIQDMVFIHQRNRAMSFVWSAQGLIIVSLGIVSPLIVAGVGWRYLYFLTSGLAVLAWLALVAFLPETRWQRSKEELGKLVISNFITIHESDHIAGGKNVYYLFPGENRPRLDATTDGPRTTWTDLGFFQNGFEHKAAGKSFIDTLRTMVFPNILWVIAVNSMFIAIQGAASQTGSSVLIASGWKFKTLGLAVIPIVIATPFVALLGGYVADKVTNAVARRNGGQKEPEGNLLNLILPLILVIIGSILFGYAGEHIKTVHWSVLLLGIFGISLGSLTANTVLSVYIIESYPQWAGPVLVNVASWRCIIGFAMSFHATTWVEERGFLGSFGLYAGVLVVIACFLPVIYIFGKRIRQWTAGTVKMEQSPSEKKEVYLDY</sequence>
<keyword evidence="2 6" id="KW-0812">Transmembrane</keyword>
<evidence type="ECO:0000313" key="9">
    <source>
        <dbReference type="EMBL" id="KAE9989538.1"/>
    </source>
</evidence>
<dbReference type="EMBL" id="WNWS01000058">
    <property type="protein sequence ID" value="KAE9983736.1"/>
    <property type="molecule type" value="Genomic_DNA"/>
</dbReference>
<feature type="transmembrane region" description="Helical" evidence="6">
    <location>
        <begin position="62"/>
        <end position="90"/>
    </location>
</feature>
<dbReference type="Proteomes" id="UP000447873">
    <property type="component" value="Unassembled WGS sequence"/>
</dbReference>
<dbReference type="AlphaFoldDB" id="A0A8H3VMB4"/>
<evidence type="ECO:0000256" key="1">
    <source>
        <dbReference type="ARBA" id="ARBA00004141"/>
    </source>
</evidence>
<dbReference type="Pfam" id="PF07690">
    <property type="entry name" value="MFS_1"/>
    <property type="match status" value="1"/>
</dbReference>
<dbReference type="SUPFAM" id="SSF103473">
    <property type="entry name" value="MFS general substrate transporter"/>
    <property type="match status" value="1"/>
</dbReference>
<feature type="transmembrane region" description="Helical" evidence="6">
    <location>
        <begin position="357"/>
        <end position="378"/>
    </location>
</feature>
<dbReference type="EMBL" id="WNWR01000181">
    <property type="protein sequence ID" value="KAE9989538.1"/>
    <property type="molecule type" value="Genomic_DNA"/>
</dbReference>
<gene>
    <name evidence="9" type="ORF">EG327_002580</name>
    <name evidence="8" type="ORF">EG328_009536</name>
</gene>
<evidence type="ECO:0000313" key="8">
    <source>
        <dbReference type="EMBL" id="KAE9983736.1"/>
    </source>
</evidence>
<feature type="transmembrane region" description="Helical" evidence="6">
    <location>
        <begin position="466"/>
        <end position="492"/>
    </location>
</feature>
<reference evidence="9 11" key="1">
    <citation type="submission" date="2019-07" db="EMBL/GenBank/DDBJ databases">
        <title>Venturia inaequalis Genome Resource.</title>
        <authorList>
            <person name="Lichtner F.J."/>
        </authorList>
    </citation>
    <scope>NUCLEOTIDE SEQUENCE [LARGE SCALE GENOMIC DNA]</scope>
    <source>
        <strain evidence="8 10">120213</strain>
        <strain evidence="9 11">DMI_063113</strain>
    </source>
</reference>
<comment type="caution">
    <text evidence="9">The sequence shown here is derived from an EMBL/GenBank/DDBJ whole genome shotgun (WGS) entry which is preliminary data.</text>
</comment>
<feature type="region of interest" description="Disordered" evidence="5">
    <location>
        <begin position="1"/>
        <end position="24"/>
    </location>
</feature>
<keyword evidence="4 6" id="KW-0472">Membrane</keyword>
<proteinExistence type="predicted"/>
<protein>
    <recommendedName>
        <fullName evidence="7">Major facilitator superfamily (MFS) profile domain-containing protein</fullName>
    </recommendedName>
</protein>
<feature type="domain" description="Major facilitator superfamily (MFS) profile" evidence="7">
    <location>
        <begin position="65"/>
        <end position="559"/>
    </location>
</feature>
<feature type="transmembrane region" description="Helical" evidence="6">
    <location>
        <begin position="398"/>
        <end position="418"/>
    </location>
</feature>
<dbReference type="Proteomes" id="UP000490939">
    <property type="component" value="Unassembled WGS sequence"/>
</dbReference>
<evidence type="ECO:0000313" key="11">
    <source>
        <dbReference type="Proteomes" id="UP000490939"/>
    </source>
</evidence>
<feature type="transmembrane region" description="Helical" evidence="6">
    <location>
        <begin position="131"/>
        <end position="152"/>
    </location>
</feature>
<dbReference type="GO" id="GO:0022857">
    <property type="term" value="F:transmembrane transporter activity"/>
    <property type="evidence" value="ECO:0007669"/>
    <property type="project" value="InterPro"/>
</dbReference>
<name>A0A8H3VMB4_VENIN</name>
<feature type="transmembrane region" description="Helical" evidence="6">
    <location>
        <begin position="252"/>
        <end position="272"/>
    </location>
</feature>
<keyword evidence="3 6" id="KW-1133">Transmembrane helix</keyword>